<evidence type="ECO:0000259" key="3">
    <source>
        <dbReference type="Pfam" id="PF01408"/>
    </source>
</evidence>
<dbReference type="InterPro" id="IPR050463">
    <property type="entry name" value="Gfo/Idh/MocA_oxidrdct_glycsds"/>
</dbReference>
<evidence type="ECO:0000256" key="2">
    <source>
        <dbReference type="SAM" id="SignalP"/>
    </source>
</evidence>
<evidence type="ECO:0000313" key="5">
    <source>
        <dbReference type="EMBL" id="MBA2114151.1"/>
    </source>
</evidence>
<keyword evidence="2" id="KW-0732">Signal</keyword>
<dbReference type="EC" id="1.1.1.18" evidence="5"/>
<feature type="signal peptide" evidence="2">
    <location>
        <begin position="1"/>
        <end position="25"/>
    </location>
</feature>
<dbReference type="GO" id="GO:0050112">
    <property type="term" value="F:inositol 2-dehydrogenase (NAD+) activity"/>
    <property type="evidence" value="ECO:0007669"/>
    <property type="project" value="UniProtKB-EC"/>
</dbReference>
<feature type="domain" description="Gfo/Idh/MocA-like oxidoreductase C-terminal" evidence="4">
    <location>
        <begin position="191"/>
        <end position="379"/>
    </location>
</feature>
<feature type="chain" id="PRO_5030803253" evidence="2">
    <location>
        <begin position="26"/>
        <end position="396"/>
    </location>
</feature>
<accession>A0A7V8V3D5</accession>
<gene>
    <name evidence="5" type="primary">iolG_9</name>
    <name evidence="5" type="ORF">HOV93_13070</name>
</gene>
<dbReference type="InterPro" id="IPR036291">
    <property type="entry name" value="NAD(P)-bd_dom_sf"/>
</dbReference>
<proteinExistence type="predicted"/>
<reference evidence="5 6" key="1">
    <citation type="submission" date="2020-05" db="EMBL/GenBank/DDBJ databases">
        <title>Bremerella alba sp. nov., a novel planctomycete isolated from the surface of the macroalga Fucus spiralis.</title>
        <authorList>
            <person name="Godinho O."/>
            <person name="Botelho R."/>
            <person name="Albuquerque L."/>
            <person name="Wiegand S."/>
            <person name="Da Costa M.S."/>
            <person name="Lobo-Da-Cunha A."/>
            <person name="Jogler C."/>
            <person name="Lage O.M."/>
        </authorList>
    </citation>
    <scope>NUCLEOTIDE SEQUENCE [LARGE SCALE GENOMIC DNA]</scope>
    <source>
        <strain evidence="5 6">FF15</strain>
    </source>
</reference>
<dbReference type="Proteomes" id="UP000551616">
    <property type="component" value="Unassembled WGS sequence"/>
</dbReference>
<dbReference type="SUPFAM" id="SSF55347">
    <property type="entry name" value="Glyceraldehyde-3-phosphate dehydrogenase-like, C-terminal domain"/>
    <property type="match status" value="1"/>
</dbReference>
<comment type="caution">
    <text evidence="5">The sequence shown here is derived from an EMBL/GenBank/DDBJ whole genome shotgun (WGS) entry which is preliminary data.</text>
</comment>
<feature type="domain" description="Gfo/Idh/MocA-like oxidoreductase N-terminal" evidence="3">
    <location>
        <begin position="33"/>
        <end position="155"/>
    </location>
</feature>
<sequence length="396" mass="42935">MPFMRRRTFLAASSAALLLNSTLRADDSAKRTVAVIGHTGRGSYGHGLDTVWHQIPETEIVAVADANEPGLAREVAKLKLERGYSDYRKMLQETRPEFVAVGPRHPDQHQDMILAAIESGAKGIYCEKPFCRTPAEADTLIAAAAKQGTKVAVAHRNRYQPALAKITELLDSGEMGRLLEIRGKGKGDRRGGGEDLWVLGSHVLNLFTYFSGAPKTVSALLRKEGRPVTADDVISGAEGLGPLAADEVRARYEMEDGTIAYYDSVANDGTAPNGYCLELIGSKGVVTLHIDRTPIAHFTRGNPFQASPNGQSWIPITSAGVGEKEPDPELIRSVHNHVLPVRDLIAAVDEDRAPICDIHEGAATVEMICGVFQSHRENGRSVSFPLSQRDNALADW</sequence>
<keyword evidence="6" id="KW-1185">Reference proteome</keyword>
<dbReference type="InterPro" id="IPR000683">
    <property type="entry name" value="Gfo/Idh/MocA-like_OxRdtase_N"/>
</dbReference>
<dbReference type="Pfam" id="PF01408">
    <property type="entry name" value="GFO_IDH_MocA"/>
    <property type="match status" value="1"/>
</dbReference>
<evidence type="ECO:0000259" key="4">
    <source>
        <dbReference type="Pfam" id="PF02894"/>
    </source>
</evidence>
<dbReference type="InterPro" id="IPR004104">
    <property type="entry name" value="Gfo/Idh/MocA-like_OxRdtase_C"/>
</dbReference>
<keyword evidence="1 5" id="KW-0560">Oxidoreductase</keyword>
<dbReference type="EMBL" id="JABRWO010000003">
    <property type="protein sequence ID" value="MBA2114151.1"/>
    <property type="molecule type" value="Genomic_DNA"/>
</dbReference>
<dbReference type="PANTHER" id="PTHR43818">
    <property type="entry name" value="BCDNA.GH03377"/>
    <property type="match status" value="1"/>
</dbReference>
<dbReference type="AlphaFoldDB" id="A0A7V8V3D5"/>
<protein>
    <submittedName>
        <fullName evidence="5">Inositol 2-dehydrogenase/D-chiro-inositol 3-dehydrogenase</fullName>
        <ecNumber evidence="5">1.1.1.18</ecNumber>
    </submittedName>
</protein>
<dbReference type="Pfam" id="PF02894">
    <property type="entry name" value="GFO_IDH_MocA_C"/>
    <property type="match status" value="1"/>
</dbReference>
<dbReference type="Gene3D" id="3.30.360.10">
    <property type="entry name" value="Dihydrodipicolinate Reductase, domain 2"/>
    <property type="match status" value="1"/>
</dbReference>
<dbReference type="Gene3D" id="3.40.50.720">
    <property type="entry name" value="NAD(P)-binding Rossmann-like Domain"/>
    <property type="match status" value="1"/>
</dbReference>
<organism evidence="5 6">
    <name type="scientific">Bremerella alba</name>
    <dbReference type="NCBI Taxonomy" id="980252"/>
    <lineage>
        <taxon>Bacteria</taxon>
        <taxon>Pseudomonadati</taxon>
        <taxon>Planctomycetota</taxon>
        <taxon>Planctomycetia</taxon>
        <taxon>Pirellulales</taxon>
        <taxon>Pirellulaceae</taxon>
        <taxon>Bremerella</taxon>
    </lineage>
</organism>
<dbReference type="GO" id="GO:0000166">
    <property type="term" value="F:nucleotide binding"/>
    <property type="evidence" value="ECO:0007669"/>
    <property type="project" value="InterPro"/>
</dbReference>
<name>A0A7V8V3D5_9BACT</name>
<dbReference type="PANTHER" id="PTHR43818:SF11">
    <property type="entry name" value="BCDNA.GH03377"/>
    <property type="match status" value="1"/>
</dbReference>
<evidence type="ECO:0000256" key="1">
    <source>
        <dbReference type="ARBA" id="ARBA00023002"/>
    </source>
</evidence>
<evidence type="ECO:0000313" key="6">
    <source>
        <dbReference type="Proteomes" id="UP000551616"/>
    </source>
</evidence>
<dbReference type="SUPFAM" id="SSF51735">
    <property type="entry name" value="NAD(P)-binding Rossmann-fold domains"/>
    <property type="match status" value="1"/>
</dbReference>